<dbReference type="InterPro" id="IPR002048">
    <property type="entry name" value="EF_hand_dom"/>
</dbReference>
<keyword evidence="1" id="KW-0472">Membrane</keyword>
<keyword evidence="4" id="KW-1185">Reference proteome</keyword>
<dbReference type="OMA" id="LLLYMYM"/>
<evidence type="ECO:0000259" key="2">
    <source>
        <dbReference type="PROSITE" id="PS50222"/>
    </source>
</evidence>
<evidence type="ECO:0000313" key="4">
    <source>
        <dbReference type="Proteomes" id="UP000688137"/>
    </source>
</evidence>
<dbReference type="SMART" id="SM00054">
    <property type="entry name" value="EFh"/>
    <property type="match status" value="3"/>
</dbReference>
<protein>
    <recommendedName>
        <fullName evidence="2">EF-hand domain-containing protein</fullName>
    </recommendedName>
</protein>
<feature type="domain" description="EF-hand" evidence="2">
    <location>
        <begin position="284"/>
        <end position="319"/>
    </location>
</feature>
<dbReference type="AlphaFoldDB" id="A0A8S1MAV5"/>
<feature type="transmembrane region" description="Helical" evidence="1">
    <location>
        <begin position="7"/>
        <end position="24"/>
    </location>
</feature>
<gene>
    <name evidence="3" type="ORF">PPRIM_AZ9-3.1.T0580163</name>
</gene>
<dbReference type="PROSITE" id="PS50222">
    <property type="entry name" value="EF_HAND_2"/>
    <property type="match status" value="1"/>
</dbReference>
<sequence length="327" mass="39266">MKITNKLLKPFFLIVVLLLLYIYMKPRQKKFDLDEDLQPTLSQGKGITREHAIHFYEVFLNILLNKHNKFAEHAENVYLINYLIRNDVKWRVTETMLFQLFDVTGNNYISKSEYESFADMIDDVGDRQKLDSLRMLIDRNIDTKIMRTEWINFCNKVLRPKMIQDLQEWEKFHGALSNPYNITAQFTAINRDERNHRDLIHLQLDRGLQMLHDGFKTFVRHYEEQIKHTKNDKDLFVRKIGFWILERFERWDGLFNWIYQLLDDNGDGQLTPKECAAQLNTFAVSMVHVREIFEYMDEDGDGILLRKEWADFSETFRKLLSGYFNQK</sequence>
<accession>A0A8S1MAV5</accession>
<keyword evidence="1" id="KW-0812">Transmembrane</keyword>
<dbReference type="GO" id="GO:0005509">
    <property type="term" value="F:calcium ion binding"/>
    <property type="evidence" value="ECO:0007669"/>
    <property type="project" value="InterPro"/>
</dbReference>
<evidence type="ECO:0000313" key="3">
    <source>
        <dbReference type="EMBL" id="CAD8077538.1"/>
    </source>
</evidence>
<comment type="caution">
    <text evidence="3">The sequence shown here is derived from an EMBL/GenBank/DDBJ whole genome shotgun (WGS) entry which is preliminary data.</text>
</comment>
<evidence type="ECO:0000256" key="1">
    <source>
        <dbReference type="SAM" id="Phobius"/>
    </source>
</evidence>
<keyword evidence="1" id="KW-1133">Transmembrane helix</keyword>
<organism evidence="3 4">
    <name type="scientific">Paramecium primaurelia</name>
    <dbReference type="NCBI Taxonomy" id="5886"/>
    <lineage>
        <taxon>Eukaryota</taxon>
        <taxon>Sar</taxon>
        <taxon>Alveolata</taxon>
        <taxon>Ciliophora</taxon>
        <taxon>Intramacronucleata</taxon>
        <taxon>Oligohymenophorea</taxon>
        <taxon>Peniculida</taxon>
        <taxon>Parameciidae</taxon>
        <taxon>Paramecium</taxon>
    </lineage>
</organism>
<reference evidence="3" key="1">
    <citation type="submission" date="2021-01" db="EMBL/GenBank/DDBJ databases">
        <authorList>
            <consortium name="Genoscope - CEA"/>
            <person name="William W."/>
        </authorList>
    </citation>
    <scope>NUCLEOTIDE SEQUENCE</scope>
</reference>
<proteinExistence type="predicted"/>
<dbReference type="Proteomes" id="UP000688137">
    <property type="component" value="Unassembled WGS sequence"/>
</dbReference>
<name>A0A8S1MAV5_PARPR</name>
<dbReference type="EMBL" id="CAJJDM010000059">
    <property type="protein sequence ID" value="CAD8077538.1"/>
    <property type="molecule type" value="Genomic_DNA"/>
</dbReference>
<dbReference type="Pfam" id="PF13202">
    <property type="entry name" value="EF-hand_5"/>
    <property type="match status" value="1"/>
</dbReference>